<dbReference type="SUPFAM" id="SSF47789">
    <property type="entry name" value="C-terminal domain of RNA polymerase alpha subunit"/>
    <property type="match status" value="1"/>
</dbReference>
<dbReference type="GO" id="GO:0006351">
    <property type="term" value="P:DNA-templated transcription"/>
    <property type="evidence" value="ECO:0007669"/>
    <property type="project" value="InterPro"/>
</dbReference>
<evidence type="ECO:0000313" key="3">
    <source>
        <dbReference type="Proteomes" id="UP000238634"/>
    </source>
</evidence>
<accession>A0A2T1DMG4</accession>
<name>A0A2T1DMG4_9CYAN</name>
<dbReference type="InterPro" id="IPR011260">
    <property type="entry name" value="RNAP_asu_C"/>
</dbReference>
<keyword evidence="3" id="KW-1185">Reference proteome</keyword>
<evidence type="ECO:0000313" key="2">
    <source>
        <dbReference type="EMBL" id="PSB21688.1"/>
    </source>
</evidence>
<reference evidence="2 3" key="2">
    <citation type="submission" date="2018-03" db="EMBL/GenBank/DDBJ databases">
        <title>The ancient ancestry and fast evolution of plastids.</title>
        <authorList>
            <person name="Moore K.R."/>
            <person name="Magnabosco C."/>
            <person name="Momper L."/>
            <person name="Gold D.A."/>
            <person name="Bosak T."/>
            <person name="Fournier G.P."/>
        </authorList>
    </citation>
    <scope>NUCLEOTIDE SEQUENCE [LARGE SCALE GENOMIC DNA]</scope>
    <source>
        <strain evidence="2 3">ULC007</strain>
    </source>
</reference>
<dbReference type="EMBL" id="PVWG01000002">
    <property type="protein sequence ID" value="PSB21688.1"/>
    <property type="molecule type" value="Genomic_DNA"/>
</dbReference>
<evidence type="ECO:0000259" key="1">
    <source>
        <dbReference type="Pfam" id="PF03118"/>
    </source>
</evidence>
<dbReference type="Pfam" id="PF03118">
    <property type="entry name" value="RNA_pol_A_CTD"/>
    <property type="match status" value="1"/>
</dbReference>
<dbReference type="Proteomes" id="UP000238634">
    <property type="component" value="Unassembled WGS sequence"/>
</dbReference>
<sequence>MNDALDRRPIEDLQLSMKALGSLKRTQIQTIGDLMNYTEEDLKILDPQSGEEVIQALQQRLGLTLPENDLQ</sequence>
<protein>
    <recommendedName>
        <fullName evidence="1">RNA polymerase alpha subunit C-terminal domain-containing protein</fullName>
    </recommendedName>
</protein>
<dbReference type="GO" id="GO:0003677">
    <property type="term" value="F:DNA binding"/>
    <property type="evidence" value="ECO:0007669"/>
    <property type="project" value="InterPro"/>
</dbReference>
<feature type="domain" description="RNA polymerase alpha subunit C-terminal" evidence="1">
    <location>
        <begin position="5"/>
        <end position="58"/>
    </location>
</feature>
<gene>
    <name evidence="2" type="ORF">C7B65_03670</name>
</gene>
<dbReference type="AlphaFoldDB" id="A0A2T1DMG4"/>
<reference evidence="2 3" key="1">
    <citation type="submission" date="2018-02" db="EMBL/GenBank/DDBJ databases">
        <authorList>
            <person name="Cohen D.B."/>
            <person name="Kent A.D."/>
        </authorList>
    </citation>
    <scope>NUCLEOTIDE SEQUENCE [LARGE SCALE GENOMIC DNA]</scope>
    <source>
        <strain evidence="2 3">ULC007</strain>
    </source>
</reference>
<dbReference type="STRING" id="1920490.GCA_001895925_01722"/>
<organism evidence="2 3">
    <name type="scientific">Phormidesmis priestleyi ULC007</name>
    <dbReference type="NCBI Taxonomy" id="1920490"/>
    <lineage>
        <taxon>Bacteria</taxon>
        <taxon>Bacillati</taxon>
        <taxon>Cyanobacteriota</taxon>
        <taxon>Cyanophyceae</taxon>
        <taxon>Leptolyngbyales</taxon>
        <taxon>Leptolyngbyaceae</taxon>
        <taxon>Phormidesmis</taxon>
    </lineage>
</organism>
<dbReference type="GO" id="GO:0003899">
    <property type="term" value="F:DNA-directed RNA polymerase activity"/>
    <property type="evidence" value="ECO:0007669"/>
    <property type="project" value="InterPro"/>
</dbReference>
<comment type="caution">
    <text evidence="2">The sequence shown here is derived from an EMBL/GenBank/DDBJ whole genome shotgun (WGS) entry which is preliminary data.</text>
</comment>
<proteinExistence type="predicted"/>
<dbReference type="OrthoDB" id="574400at2"/>
<dbReference type="Gene3D" id="1.10.150.20">
    <property type="entry name" value="5' to 3' exonuclease, C-terminal subdomain"/>
    <property type="match status" value="1"/>
</dbReference>
<dbReference type="RefSeq" id="WP_073069536.1">
    <property type="nucleotide sequence ID" value="NZ_MPPI01000002.1"/>
</dbReference>